<evidence type="ECO:0000313" key="1">
    <source>
        <dbReference type="EMBL" id="GFM34017.1"/>
    </source>
</evidence>
<organism evidence="1 2">
    <name type="scientific">Desulfovibrio subterraneus</name>
    <dbReference type="NCBI Taxonomy" id="2718620"/>
    <lineage>
        <taxon>Bacteria</taxon>
        <taxon>Pseudomonadati</taxon>
        <taxon>Thermodesulfobacteriota</taxon>
        <taxon>Desulfovibrionia</taxon>
        <taxon>Desulfovibrionales</taxon>
        <taxon>Desulfovibrionaceae</taxon>
        <taxon>Desulfovibrio</taxon>
    </lineage>
</organism>
<sequence length="235" mass="26284">MSAVSPTVDLVEGRPVVSSLQVAEFFGKLHKNVVRKIEALEVPSDFNALNFEPVDYLDGKGEVRQAYNLTRDGFTILAMGFTGKKAMQWKIRFIEAFNAMEQALAESGHGQKALPVAAEPFTPTIFEACLLRLIIDWLALFNDNMEHFAGKRYLSPKHKLELSEMLKGRRQFTLANFAALADLVGMETDAVIKQAIKEAHVLSIMEPNVDVHAMLADAWNQFNLRTKRPRLSGGH</sequence>
<keyword evidence="2" id="KW-1185">Reference proteome</keyword>
<comment type="caution">
    <text evidence="1">The sequence shown here is derived from an EMBL/GenBank/DDBJ whole genome shotgun (WGS) entry which is preliminary data.</text>
</comment>
<protein>
    <recommendedName>
        <fullName evidence="3">Phage Rha protein</fullName>
    </recommendedName>
</protein>
<accession>A0A7J0BJV4</accession>
<evidence type="ECO:0000313" key="2">
    <source>
        <dbReference type="Proteomes" id="UP000503840"/>
    </source>
</evidence>
<dbReference type="Proteomes" id="UP000503840">
    <property type="component" value="Unassembled WGS sequence"/>
</dbReference>
<reference evidence="1 2" key="1">
    <citation type="submission" date="2020-05" db="EMBL/GenBank/DDBJ databases">
        <title>Draft genome sequence of Desulfovibrio sp. strain HN2T.</title>
        <authorList>
            <person name="Ueno A."/>
            <person name="Tamazawa S."/>
            <person name="Tamamura S."/>
            <person name="Murakami T."/>
            <person name="Kiyama T."/>
            <person name="Inomata H."/>
            <person name="Amano Y."/>
            <person name="Miyakawa K."/>
            <person name="Tamaki H."/>
            <person name="Naganuma T."/>
            <person name="Kaneko K."/>
        </authorList>
    </citation>
    <scope>NUCLEOTIDE SEQUENCE [LARGE SCALE GENOMIC DNA]</scope>
    <source>
        <strain evidence="1 2">HN2</strain>
    </source>
</reference>
<name>A0A7J0BJV4_9BACT</name>
<dbReference type="EMBL" id="BLVO01000013">
    <property type="protein sequence ID" value="GFM34017.1"/>
    <property type="molecule type" value="Genomic_DNA"/>
</dbReference>
<dbReference type="AlphaFoldDB" id="A0A7J0BJV4"/>
<dbReference type="NCBIfam" id="TIGR02681">
    <property type="entry name" value="phage_pRha"/>
    <property type="match status" value="1"/>
</dbReference>
<dbReference type="Pfam" id="PF09669">
    <property type="entry name" value="Phage_pRha"/>
    <property type="match status" value="1"/>
</dbReference>
<proteinExistence type="predicted"/>
<gene>
    <name evidence="1" type="ORF">DSM101010T_23820</name>
</gene>
<dbReference type="RefSeq" id="WP_174405647.1">
    <property type="nucleotide sequence ID" value="NZ_BLVO01000013.1"/>
</dbReference>
<dbReference type="InterPro" id="IPR014054">
    <property type="entry name" value="Phage_regulatory_Rha"/>
</dbReference>
<evidence type="ECO:0008006" key="3">
    <source>
        <dbReference type="Google" id="ProtNLM"/>
    </source>
</evidence>